<keyword evidence="1" id="KW-0479">Metal-binding</keyword>
<dbReference type="SMART" id="SM00906">
    <property type="entry name" value="Fungal_trans"/>
    <property type="match status" value="1"/>
</dbReference>
<dbReference type="Pfam" id="PF04082">
    <property type="entry name" value="Fungal_trans"/>
    <property type="match status" value="1"/>
</dbReference>
<feature type="region of interest" description="Disordered" evidence="6">
    <location>
        <begin position="486"/>
        <end position="509"/>
    </location>
</feature>
<keyword evidence="9" id="KW-1185">Reference proteome</keyword>
<evidence type="ECO:0000313" key="8">
    <source>
        <dbReference type="EMBL" id="ODM14344.1"/>
    </source>
</evidence>
<comment type="caution">
    <text evidence="8">The sequence shown here is derived from an EMBL/GenBank/DDBJ whole genome shotgun (WGS) entry which is preliminary data.</text>
</comment>
<dbReference type="Gene3D" id="4.10.240.10">
    <property type="entry name" value="Zn(2)-C6 fungal-type DNA-binding domain"/>
    <property type="match status" value="1"/>
</dbReference>
<proteinExistence type="predicted"/>
<evidence type="ECO:0000259" key="7">
    <source>
        <dbReference type="PROSITE" id="PS50048"/>
    </source>
</evidence>
<gene>
    <name evidence="8" type="ORF">SI65_10268</name>
</gene>
<dbReference type="InterPro" id="IPR007219">
    <property type="entry name" value="XnlR_reg_dom"/>
</dbReference>
<dbReference type="EMBL" id="JXNT01000028">
    <property type="protein sequence ID" value="ODM14344.1"/>
    <property type="molecule type" value="Genomic_DNA"/>
</dbReference>
<feature type="domain" description="Zn(2)-C6 fungal-type" evidence="7">
    <location>
        <begin position="12"/>
        <end position="41"/>
    </location>
</feature>
<dbReference type="VEuPathDB" id="FungiDB:SI65_10268"/>
<keyword evidence="2" id="KW-0805">Transcription regulation</keyword>
<dbReference type="STRING" id="573508.A0A1E3B092"/>
<evidence type="ECO:0000256" key="3">
    <source>
        <dbReference type="ARBA" id="ARBA00023125"/>
    </source>
</evidence>
<organism evidence="8 9">
    <name type="scientific">Aspergillus cristatus</name>
    <name type="common">Chinese Fuzhuan brick tea-fermentation fungus</name>
    <name type="synonym">Eurotium cristatum</name>
    <dbReference type="NCBI Taxonomy" id="573508"/>
    <lineage>
        <taxon>Eukaryota</taxon>
        <taxon>Fungi</taxon>
        <taxon>Dikarya</taxon>
        <taxon>Ascomycota</taxon>
        <taxon>Pezizomycotina</taxon>
        <taxon>Eurotiomycetes</taxon>
        <taxon>Eurotiomycetidae</taxon>
        <taxon>Eurotiales</taxon>
        <taxon>Aspergillaceae</taxon>
        <taxon>Aspergillus</taxon>
        <taxon>Aspergillus subgen. Aspergillus</taxon>
    </lineage>
</organism>
<dbReference type="GO" id="GO:0003677">
    <property type="term" value="F:DNA binding"/>
    <property type="evidence" value="ECO:0007669"/>
    <property type="project" value="UniProtKB-KW"/>
</dbReference>
<sequence length="674" mass="75664">MSSNRTNVTKRACDGCKIRKIRCGGGHPCKACTNARIKCTYIRVQQPRGPQKLRSTTKYLIEQAQREDICESPRQSVEPNTLAHVEQSTDRSRIPLNVLTTPLYIYHVRMYPVWPIVNVERLVSILQHDTNNADPEIHALATAVAAATVAQLRLGQGSLSDESMTADTFAAECLRVRGMSQYKSKINLNNVRISFFLHVYYENQQSGGSESLLYLREAISLAQMMNLHRESSYANLSLEEQQIRRRVLWLLFVTERGVCILHKLPVVLRTNVVPPSADDGNDPHVLPAFLKLLNLFRLFERSKMFDIIEGEDLETESVGDKLDFDNRFLETLQDKLEDGSVVFDHISDVQKADLCVTRHWMRMILWKLSTKKSISYNRSPQTPTSPSFPVAVAKEMLNIVSQLPRPAIEAHGLGMELKLYEIANSLADSIMKLAMLPRDSELEFESRPNNILYRLHSILSTFRGGGNRTLVDMLYKKMAEADSRSASTLSALQPSHAGHPRKSRQLTRVGVDQHSQDAATVADGCTSFDQDLTVTEQLPEQRTRTGTVRDGLNHPQDELYIEPMEINHHDDHQQATVDGTFPGMSLSPLFPNYIDQDPYIAPMPSLHAAAATDLPALAPSWPSYNSVELMLDDFLEQVPGDPFLQDGLLEGPFMGSDLPEQVFAGRDFVGISPV</sequence>
<dbReference type="PANTHER" id="PTHR31668">
    <property type="entry name" value="GLUCOSE TRANSPORT TRANSCRIPTION REGULATOR RGT1-RELATED-RELATED"/>
    <property type="match status" value="1"/>
</dbReference>
<dbReference type="PROSITE" id="PS00463">
    <property type="entry name" value="ZN2_CY6_FUNGAL_1"/>
    <property type="match status" value="1"/>
</dbReference>
<dbReference type="CDD" id="cd12148">
    <property type="entry name" value="fungal_TF_MHR"/>
    <property type="match status" value="1"/>
</dbReference>
<keyword evidence="5" id="KW-0539">Nucleus</keyword>
<dbReference type="Proteomes" id="UP000094569">
    <property type="component" value="Unassembled WGS sequence"/>
</dbReference>
<dbReference type="GO" id="GO:0006351">
    <property type="term" value="P:DNA-templated transcription"/>
    <property type="evidence" value="ECO:0007669"/>
    <property type="project" value="InterPro"/>
</dbReference>
<evidence type="ECO:0000256" key="2">
    <source>
        <dbReference type="ARBA" id="ARBA00023015"/>
    </source>
</evidence>
<evidence type="ECO:0000256" key="5">
    <source>
        <dbReference type="ARBA" id="ARBA00023242"/>
    </source>
</evidence>
<dbReference type="PANTHER" id="PTHR31668:SF28">
    <property type="entry name" value="ZN(II)2CYS6 TRANSCRIPTION FACTOR (EUROFUNG)"/>
    <property type="match status" value="1"/>
</dbReference>
<dbReference type="AlphaFoldDB" id="A0A1E3B092"/>
<evidence type="ECO:0000313" key="9">
    <source>
        <dbReference type="Proteomes" id="UP000094569"/>
    </source>
</evidence>
<keyword evidence="4" id="KW-0804">Transcription</keyword>
<protein>
    <recommendedName>
        <fullName evidence="7">Zn(2)-C6 fungal-type domain-containing protein</fullName>
    </recommendedName>
</protein>
<dbReference type="InterPro" id="IPR036864">
    <property type="entry name" value="Zn2-C6_fun-type_DNA-bd_sf"/>
</dbReference>
<dbReference type="SUPFAM" id="SSF57701">
    <property type="entry name" value="Zn2/Cys6 DNA-binding domain"/>
    <property type="match status" value="1"/>
</dbReference>
<dbReference type="SMART" id="SM00066">
    <property type="entry name" value="GAL4"/>
    <property type="match status" value="1"/>
</dbReference>
<dbReference type="PROSITE" id="PS50048">
    <property type="entry name" value="ZN2_CY6_FUNGAL_2"/>
    <property type="match status" value="1"/>
</dbReference>
<name>A0A1E3B092_ASPCR</name>
<dbReference type="Pfam" id="PF00172">
    <property type="entry name" value="Zn_clus"/>
    <property type="match status" value="1"/>
</dbReference>
<accession>A0A1E3B092</accession>
<dbReference type="OrthoDB" id="2740448at2759"/>
<dbReference type="InterPro" id="IPR001138">
    <property type="entry name" value="Zn2Cys6_DnaBD"/>
</dbReference>
<reference evidence="8 9" key="1">
    <citation type="journal article" date="2016" name="BMC Genomics">
        <title>Comparative genomic and transcriptomic analyses of the Fuzhuan brick tea-fermentation fungus Aspergillus cristatus.</title>
        <authorList>
            <person name="Ge Y."/>
            <person name="Wang Y."/>
            <person name="Liu Y."/>
            <person name="Tan Y."/>
            <person name="Ren X."/>
            <person name="Zhang X."/>
            <person name="Hyde K.D."/>
            <person name="Liu Y."/>
            <person name="Liu Z."/>
        </authorList>
    </citation>
    <scope>NUCLEOTIDE SEQUENCE [LARGE SCALE GENOMIC DNA]</scope>
    <source>
        <strain evidence="8 9">GZAAS20.1005</strain>
    </source>
</reference>
<dbReference type="CDD" id="cd00067">
    <property type="entry name" value="GAL4"/>
    <property type="match status" value="1"/>
</dbReference>
<evidence type="ECO:0000256" key="1">
    <source>
        <dbReference type="ARBA" id="ARBA00022723"/>
    </source>
</evidence>
<evidence type="ECO:0000256" key="4">
    <source>
        <dbReference type="ARBA" id="ARBA00023163"/>
    </source>
</evidence>
<dbReference type="GO" id="GO:0008270">
    <property type="term" value="F:zinc ion binding"/>
    <property type="evidence" value="ECO:0007669"/>
    <property type="project" value="InterPro"/>
</dbReference>
<dbReference type="InterPro" id="IPR050797">
    <property type="entry name" value="Carb_Metab_Trans_Reg"/>
</dbReference>
<evidence type="ECO:0000256" key="6">
    <source>
        <dbReference type="SAM" id="MobiDB-lite"/>
    </source>
</evidence>
<dbReference type="GO" id="GO:0000981">
    <property type="term" value="F:DNA-binding transcription factor activity, RNA polymerase II-specific"/>
    <property type="evidence" value="ECO:0007669"/>
    <property type="project" value="InterPro"/>
</dbReference>
<keyword evidence="3" id="KW-0238">DNA-binding</keyword>